<dbReference type="OrthoDB" id="7876971at2"/>
<accession>A0A238L351</accession>
<protein>
    <submittedName>
        <fullName evidence="2">Uncharacterized protein</fullName>
    </submittedName>
</protein>
<dbReference type="Pfam" id="PF13801">
    <property type="entry name" value="Metal_resist"/>
    <property type="match status" value="1"/>
</dbReference>
<dbReference type="InterPro" id="IPR025961">
    <property type="entry name" value="Metal_resist"/>
</dbReference>
<proteinExistence type="predicted"/>
<keyword evidence="1" id="KW-1133">Transmembrane helix</keyword>
<dbReference type="Proteomes" id="UP000207598">
    <property type="component" value="Unassembled WGS sequence"/>
</dbReference>
<organism evidence="2 3">
    <name type="scientific">Maliponia aquimaris</name>
    <dbReference type="NCBI Taxonomy" id="1673631"/>
    <lineage>
        <taxon>Bacteria</taxon>
        <taxon>Pseudomonadati</taxon>
        <taxon>Pseudomonadota</taxon>
        <taxon>Alphaproteobacteria</taxon>
        <taxon>Rhodobacterales</taxon>
        <taxon>Paracoccaceae</taxon>
        <taxon>Maliponia</taxon>
    </lineage>
</organism>
<sequence length="172" mass="19237">MTESHDIKGGPRRWVRVLLFVSLALNLLVVGAVTGFVLKGPQLVRGDRADPVLPYTRAFDEDQRHALWRDLRSGLPREGAPLREGYLEDYRTALEILRADPYDPARMEALLAAQAARGAEVRARGQKVLSAYLAAMDPEARRAYADRLEQEIGKMHRRGGGEDRHRGAPGRD</sequence>
<name>A0A238L351_9RHOB</name>
<dbReference type="RefSeq" id="WP_094023000.1">
    <property type="nucleotide sequence ID" value="NZ_FXYF01000015.1"/>
</dbReference>
<keyword evidence="3" id="KW-1185">Reference proteome</keyword>
<dbReference type="AlphaFoldDB" id="A0A238L351"/>
<keyword evidence="1" id="KW-0812">Transmembrane</keyword>
<feature type="transmembrane region" description="Helical" evidence="1">
    <location>
        <begin position="14"/>
        <end position="38"/>
    </location>
</feature>
<dbReference type="EMBL" id="FXYF01000015">
    <property type="protein sequence ID" value="SMX49290.1"/>
    <property type="molecule type" value="Genomic_DNA"/>
</dbReference>
<keyword evidence="1" id="KW-0472">Membrane</keyword>
<reference evidence="2 3" key="1">
    <citation type="submission" date="2017-05" db="EMBL/GenBank/DDBJ databases">
        <authorList>
            <person name="Song R."/>
            <person name="Chenine A.L."/>
            <person name="Ruprecht R.M."/>
        </authorList>
    </citation>
    <scope>NUCLEOTIDE SEQUENCE [LARGE SCALE GENOMIC DNA]</scope>
    <source>
        <strain evidence="2 3">CECT 8898</strain>
    </source>
</reference>
<evidence type="ECO:0000256" key="1">
    <source>
        <dbReference type="SAM" id="Phobius"/>
    </source>
</evidence>
<evidence type="ECO:0000313" key="2">
    <source>
        <dbReference type="EMBL" id="SMX49290.1"/>
    </source>
</evidence>
<evidence type="ECO:0000313" key="3">
    <source>
        <dbReference type="Proteomes" id="UP000207598"/>
    </source>
</evidence>
<gene>
    <name evidence="2" type="ORF">MAA8898_04250</name>
</gene>